<evidence type="ECO:0000256" key="1">
    <source>
        <dbReference type="SAM" id="MobiDB-lite"/>
    </source>
</evidence>
<feature type="compositionally biased region" description="Basic and acidic residues" evidence="1">
    <location>
        <begin position="1025"/>
        <end position="1036"/>
    </location>
</feature>
<reference evidence="2" key="1">
    <citation type="journal article" date="2020" name="Stud. Mycol.">
        <title>101 Dothideomycetes genomes: a test case for predicting lifestyles and emergence of pathogens.</title>
        <authorList>
            <person name="Haridas S."/>
            <person name="Albert R."/>
            <person name="Binder M."/>
            <person name="Bloem J."/>
            <person name="Labutti K."/>
            <person name="Salamov A."/>
            <person name="Andreopoulos B."/>
            <person name="Baker S."/>
            <person name="Barry K."/>
            <person name="Bills G."/>
            <person name="Bluhm B."/>
            <person name="Cannon C."/>
            <person name="Castanera R."/>
            <person name="Culley D."/>
            <person name="Daum C."/>
            <person name="Ezra D."/>
            <person name="Gonzalez J."/>
            <person name="Henrissat B."/>
            <person name="Kuo A."/>
            <person name="Liang C."/>
            <person name="Lipzen A."/>
            <person name="Lutzoni F."/>
            <person name="Magnuson J."/>
            <person name="Mondo S."/>
            <person name="Nolan M."/>
            <person name="Ohm R."/>
            <person name="Pangilinan J."/>
            <person name="Park H.-J."/>
            <person name="Ramirez L."/>
            <person name="Alfaro M."/>
            <person name="Sun H."/>
            <person name="Tritt A."/>
            <person name="Yoshinaga Y."/>
            <person name="Zwiers L.-H."/>
            <person name="Turgeon B."/>
            <person name="Goodwin S."/>
            <person name="Spatafora J."/>
            <person name="Crous P."/>
            <person name="Grigoriev I."/>
        </authorList>
    </citation>
    <scope>NUCLEOTIDE SEQUENCE</scope>
    <source>
        <strain evidence="2">CBS 269.34</strain>
    </source>
</reference>
<evidence type="ECO:0000313" key="3">
    <source>
        <dbReference type="Proteomes" id="UP000799750"/>
    </source>
</evidence>
<dbReference type="Proteomes" id="UP000799750">
    <property type="component" value="Unassembled WGS sequence"/>
</dbReference>
<dbReference type="OrthoDB" id="3793287at2759"/>
<feature type="region of interest" description="Disordered" evidence="1">
    <location>
        <begin position="461"/>
        <end position="502"/>
    </location>
</feature>
<proteinExistence type="predicted"/>
<dbReference type="EMBL" id="MU004197">
    <property type="protein sequence ID" value="KAF2490173.1"/>
    <property type="molecule type" value="Genomic_DNA"/>
</dbReference>
<feature type="region of interest" description="Disordered" evidence="1">
    <location>
        <begin position="1163"/>
        <end position="1207"/>
    </location>
</feature>
<protein>
    <submittedName>
        <fullName evidence="2">Uncharacterized protein</fullName>
    </submittedName>
</protein>
<evidence type="ECO:0000313" key="2">
    <source>
        <dbReference type="EMBL" id="KAF2490173.1"/>
    </source>
</evidence>
<sequence length="1207" mass="135688">MATDPGRPFPEHRALYGPTNVIVRMDNKRAAKLNQNQGFHVTRLEHAPAAEFGSDGEVNTKLIGKTVVNPVGDMYMHPVRDSSEEAGVIYLHHRKDLPDYVFGRQASGRPAKGRGLDVKLPGPSEGYHSMPKQAFRIIPDKGKNLWILQALAETALSVNGVNLIGAGGGHVRGIFHSSIYLNPEAANEVEVDELKVQIWTVRDAELAAHKSFQDVPTMAEYFAKKLQIVDGTATLVDPTVAVQKPEQTVTDEKAKVEDSLRYVLKKGGYGDFLVVIHPFNGKRLLGKFYDLEAGQDDKCERIMKTMASWDMPDDPSIFKLLDECTIGKYRVILTNTPERWTELSKYLLKMNFHAWSQDDRTLAANHFCRAIMTALEKLHARHVTMGELLPKHIAIHHLTVSGAKIFLIGLTKIKKHSTADKAFEKACYKDTKEAVRAMRLIMMYPDLLVAASFQETEGILPYTGPVKRSNPGDGDTQPPKKRKTDGEPEAADDGDAIDHPKDPDTGWYLKQAQAALRQAEKKWNEYKLAGGYEPMSHTDTILGTAVYNTKKRVKKFKTEAQKEANQRTLDIAAAWSMPMHSSGRRVYYNKVTNEMSDKMPEVADFLNKAESAATMAAAEEDLGETKPELCRGVSVENSYAYRQPLEDVDETYSFGHPILDAIFRDFGKPDWEWSAKEIIRQIRVSEGDCSEPWRTLDVVMSWKIHAKDGPDRDVLVDMHDLGKFFGFIAQMWPTWSTRTFRTKARAYIDKVRNPEFCSGIDLRALARDLAGLGNMPSQLADAFQILSNQRTGNFFELNNTFKLWYHVPSRMFNATQLLGMAARGPYERCKKSGFHPPYQQVRGDPELDGHYISLGLLPKLAKDLELEVVGTPAEPSDRTVDAADFSIVDSTRSMILAKKTSLRWAELDRISRNVTFQFQGKLKPVTQTRLQSYFFSKEAIIPDNLDRPAQWYNFNARKYPVAPSITNTGTACNSAFSNRSRSVTPETDAMLRQQLHEQAVSRIGPWLESTRPIRKPVVPPPKQNLHKDHGRDRAVEQESPTSSEKTVTAPEAKKQKEGAWQTDDFWVDPACAEESDEGWETVDSSDWETISSTDDGAHFDHQNVVLVTIEDGGKSGANNNKTVLVGEANVAKLDETDSEEARVPRAWQLGGFWKTVHQALENEIEEDWETDEELDVEENWDADEEWEAGDGWEDTSDTDFNDGGGDD</sequence>
<dbReference type="AlphaFoldDB" id="A0A6A6QEY1"/>
<keyword evidence="3" id="KW-1185">Reference proteome</keyword>
<accession>A0A6A6QEY1</accession>
<feature type="region of interest" description="Disordered" evidence="1">
    <location>
        <begin position="1011"/>
        <end position="1059"/>
    </location>
</feature>
<gene>
    <name evidence="2" type="ORF">BU16DRAFT_566200</name>
</gene>
<organism evidence="2 3">
    <name type="scientific">Lophium mytilinum</name>
    <dbReference type="NCBI Taxonomy" id="390894"/>
    <lineage>
        <taxon>Eukaryota</taxon>
        <taxon>Fungi</taxon>
        <taxon>Dikarya</taxon>
        <taxon>Ascomycota</taxon>
        <taxon>Pezizomycotina</taxon>
        <taxon>Dothideomycetes</taxon>
        <taxon>Pleosporomycetidae</taxon>
        <taxon>Mytilinidiales</taxon>
        <taxon>Mytilinidiaceae</taxon>
        <taxon>Lophium</taxon>
    </lineage>
</organism>
<name>A0A6A6QEY1_9PEZI</name>